<keyword evidence="2" id="KW-0436">Ligase</keyword>
<dbReference type="AlphaFoldDB" id="A0ABD1ZNY3"/>
<evidence type="ECO:0000256" key="4">
    <source>
        <dbReference type="ARBA" id="ARBA00022741"/>
    </source>
</evidence>
<comment type="caution">
    <text evidence="8">The sequence shown here is derived from an EMBL/GenBank/DDBJ whole genome shotgun (WGS) entry which is preliminary data.</text>
</comment>
<dbReference type="Proteomes" id="UP001605036">
    <property type="component" value="Unassembled WGS sequence"/>
</dbReference>
<evidence type="ECO:0000313" key="9">
    <source>
        <dbReference type="Proteomes" id="UP001605036"/>
    </source>
</evidence>
<reference evidence="8 9" key="1">
    <citation type="submission" date="2024-09" db="EMBL/GenBank/DDBJ databases">
        <title>Chromosome-scale assembly of Riccia fluitans.</title>
        <authorList>
            <person name="Paukszto L."/>
            <person name="Sawicki J."/>
            <person name="Karawczyk K."/>
            <person name="Piernik-Szablinska J."/>
            <person name="Szczecinska M."/>
            <person name="Mazdziarz M."/>
        </authorList>
    </citation>
    <scope>NUCLEOTIDE SEQUENCE [LARGE SCALE GENOMIC DNA]</scope>
    <source>
        <strain evidence="8">Rf_01</strain>
        <tissue evidence="8">Aerial parts of the thallus</tissue>
    </source>
</reference>
<dbReference type="CDD" id="cd01992">
    <property type="entry name" value="TilS_N"/>
    <property type="match status" value="1"/>
</dbReference>
<protein>
    <recommendedName>
        <fullName evidence="1">tRNA(Ile)-lysidine synthetase</fullName>
        <ecNumber evidence="1">6.3.4.19</ecNumber>
    </recommendedName>
</protein>
<dbReference type="SUPFAM" id="SSF52402">
    <property type="entry name" value="Adenine nucleotide alpha hydrolases-like"/>
    <property type="match status" value="1"/>
</dbReference>
<proteinExistence type="inferred from homology"/>
<comment type="catalytic activity">
    <reaction evidence="6">
        <text>cytidine(34) in tRNA(Ile2) + L-lysine + ATP = lysidine(34) in tRNA(Ile2) + AMP + diphosphate + H(+)</text>
        <dbReference type="Rhea" id="RHEA:43744"/>
        <dbReference type="Rhea" id="RHEA-COMP:10625"/>
        <dbReference type="Rhea" id="RHEA-COMP:10670"/>
        <dbReference type="ChEBI" id="CHEBI:15378"/>
        <dbReference type="ChEBI" id="CHEBI:30616"/>
        <dbReference type="ChEBI" id="CHEBI:32551"/>
        <dbReference type="ChEBI" id="CHEBI:33019"/>
        <dbReference type="ChEBI" id="CHEBI:82748"/>
        <dbReference type="ChEBI" id="CHEBI:83665"/>
        <dbReference type="ChEBI" id="CHEBI:456215"/>
        <dbReference type="EC" id="6.3.4.19"/>
    </reaction>
</comment>
<organism evidence="8 9">
    <name type="scientific">Riccia fluitans</name>
    <dbReference type="NCBI Taxonomy" id="41844"/>
    <lineage>
        <taxon>Eukaryota</taxon>
        <taxon>Viridiplantae</taxon>
        <taxon>Streptophyta</taxon>
        <taxon>Embryophyta</taxon>
        <taxon>Marchantiophyta</taxon>
        <taxon>Marchantiopsida</taxon>
        <taxon>Marchantiidae</taxon>
        <taxon>Marchantiales</taxon>
        <taxon>Ricciaceae</taxon>
        <taxon>Riccia</taxon>
    </lineage>
</organism>
<dbReference type="Gene3D" id="1.20.59.20">
    <property type="match status" value="1"/>
</dbReference>
<dbReference type="InterPro" id="IPR011063">
    <property type="entry name" value="TilS/TtcA_N"/>
</dbReference>
<dbReference type="GO" id="GO:0008033">
    <property type="term" value="P:tRNA processing"/>
    <property type="evidence" value="ECO:0007669"/>
    <property type="project" value="UniProtKB-KW"/>
</dbReference>
<gene>
    <name evidence="8" type="ORF">R1flu_021216</name>
</gene>
<keyword evidence="5" id="KW-0067">ATP-binding</keyword>
<evidence type="ECO:0000313" key="8">
    <source>
        <dbReference type="EMBL" id="KAL2653088.1"/>
    </source>
</evidence>
<dbReference type="GO" id="GO:0032267">
    <property type="term" value="F:tRNA(Ile)-lysidine synthase activity"/>
    <property type="evidence" value="ECO:0007669"/>
    <property type="project" value="UniProtKB-EC"/>
</dbReference>
<dbReference type="Gene3D" id="3.40.50.620">
    <property type="entry name" value="HUPs"/>
    <property type="match status" value="1"/>
</dbReference>
<dbReference type="GO" id="GO:0005524">
    <property type="term" value="F:ATP binding"/>
    <property type="evidence" value="ECO:0007669"/>
    <property type="project" value="UniProtKB-KW"/>
</dbReference>
<dbReference type="EC" id="6.3.4.19" evidence="1"/>
<dbReference type="Pfam" id="PF01171">
    <property type="entry name" value="ATP_bind_3"/>
    <property type="match status" value="1"/>
</dbReference>
<dbReference type="PANTHER" id="PTHR43033">
    <property type="entry name" value="TRNA(ILE)-LYSIDINE SYNTHASE-RELATED"/>
    <property type="match status" value="1"/>
</dbReference>
<feature type="domain" description="tRNA(Ile)-lysidine/2-thiocytidine synthase N-terminal" evidence="7">
    <location>
        <begin position="113"/>
        <end position="326"/>
    </location>
</feature>
<evidence type="ECO:0000256" key="5">
    <source>
        <dbReference type="ARBA" id="ARBA00022840"/>
    </source>
</evidence>
<dbReference type="InterPro" id="IPR014729">
    <property type="entry name" value="Rossmann-like_a/b/a_fold"/>
</dbReference>
<evidence type="ECO:0000256" key="2">
    <source>
        <dbReference type="ARBA" id="ARBA00022598"/>
    </source>
</evidence>
<dbReference type="InterPro" id="IPR012094">
    <property type="entry name" value="tRNA_Ile_lys_synt"/>
</dbReference>
<dbReference type="PANTHER" id="PTHR43033:SF1">
    <property type="entry name" value="TRNA(ILE)-LYSIDINE SYNTHASE-RELATED"/>
    <property type="match status" value="1"/>
</dbReference>
<dbReference type="HAMAP" id="MF_01161">
    <property type="entry name" value="tRNA_Ile_lys_synt"/>
    <property type="match status" value="1"/>
</dbReference>
<evidence type="ECO:0000256" key="1">
    <source>
        <dbReference type="ARBA" id="ARBA00013267"/>
    </source>
</evidence>
<evidence type="ECO:0000256" key="3">
    <source>
        <dbReference type="ARBA" id="ARBA00022694"/>
    </source>
</evidence>
<keyword evidence="9" id="KW-1185">Reference proteome</keyword>
<evidence type="ECO:0000259" key="7">
    <source>
        <dbReference type="Pfam" id="PF01171"/>
    </source>
</evidence>
<name>A0ABD1ZNY3_9MARC</name>
<sequence>MALAVALPLVVPSSRKSIARIQFANHSVDFLRESGELPRRVRGRCDRSQWWKSNRRVSAIGNFTMVTACGEEKTEFPQGKKSSRKLENLETRLVKRLGQTISERQLFRPKQRILVAVSGGQDSVCLLHLMVKLKETWDWSIGVINCDHRWSDSSRQASALVAQMAQSMDLDYYQAASTSSVLGEGLARTWRYGVLQRVSLIHGYEAIVTAHTASDRVETLLYNLFRGTGVSGLQSLTWKRWLNPSASLTFHSAFQPDLLIESYEDPRLEKVSSSSPVSQRSLALVRPLLDVTRSELRELHDQLGLPLWPDPSNHNLDIDRNRIRHELLPYLRKHFNQGIDKSLARWAEILHGEQLYLDNLCRSILSKAESENEDVGGGRKLDVLLLKSLPTALQRRILKQFSDDFTGKSLGFDAVERLRQGACSESYGARKPLHVSVHGGFIIRLQGKHLTIARNPPGNNHR</sequence>
<evidence type="ECO:0000256" key="6">
    <source>
        <dbReference type="ARBA" id="ARBA00048539"/>
    </source>
</evidence>
<dbReference type="InterPro" id="IPR012795">
    <property type="entry name" value="tRNA_Ile_lys_synt_N"/>
</dbReference>
<dbReference type="NCBIfam" id="TIGR02432">
    <property type="entry name" value="lysidine_TilS_N"/>
    <property type="match status" value="1"/>
</dbReference>
<dbReference type="EMBL" id="JBHFFA010000001">
    <property type="protein sequence ID" value="KAL2653088.1"/>
    <property type="molecule type" value="Genomic_DNA"/>
</dbReference>
<accession>A0ABD1ZNY3</accession>
<dbReference type="SUPFAM" id="SSF82829">
    <property type="entry name" value="MesJ substrate recognition domain-like"/>
    <property type="match status" value="1"/>
</dbReference>
<keyword evidence="3" id="KW-0819">tRNA processing</keyword>
<keyword evidence="4" id="KW-0547">Nucleotide-binding</keyword>